<dbReference type="EMBL" id="GBEZ01001020">
    <property type="protein sequence ID" value="JAC83916.1"/>
    <property type="molecule type" value="Transcribed_RNA"/>
</dbReference>
<dbReference type="Gene3D" id="3.40.20.10">
    <property type="entry name" value="Severin"/>
    <property type="match status" value="1"/>
</dbReference>
<sequence>MRVRSECDFPNFRHRFWSPAVWAGVDEEGQPVLLKPGEGMETVVTRPAARQHRQGLKALDLRSLPREEGPPSELQIRREKFAYFEKRCSEVSDGLYLGSEAVAKSRELLERSNITHVVNCVGFVYPNYFEGELTYKTLFLQDTPAEDITSVLYDVFDFIEEARGGGGSVFVHCSQGVSRSATIVIAFLMWKLDQSFDEVFAAVKAIRGVANPNIGFTCQLLQWHKRRHAESFCRIYCIGPHSSADPLYLVPKLLSCAKPCALDPRGAFVVHTPERLFVWQGRRCPPGMVAAAERAAHQLHRYEGAPWPPQALLEGDEGRSFWKSLQDAESDSHGICEVESYSKDFDMYLNAAASSSDPVHRAALLAGPSPRAVLAHTSAAREAEKMGPGSPNERQRKYRRSDTDSKDLDGEVRRLRRGSNRHLHWRPSAASASSSPLQPMEPHIDAPPLVQPP</sequence>
<dbReference type="SUPFAM" id="SSF55753">
    <property type="entry name" value="Actin depolymerizing proteins"/>
    <property type="match status" value="1"/>
</dbReference>
<dbReference type="Pfam" id="PF00782">
    <property type="entry name" value="DSPc"/>
    <property type="match status" value="1"/>
</dbReference>
<organism evidence="6">
    <name type="scientific">Tetraselmis sp. GSL018</name>
    <dbReference type="NCBI Taxonomy" id="582737"/>
    <lineage>
        <taxon>Eukaryota</taxon>
        <taxon>Viridiplantae</taxon>
        <taxon>Chlorophyta</taxon>
        <taxon>core chlorophytes</taxon>
        <taxon>Chlorodendrophyceae</taxon>
        <taxon>Chlorodendrales</taxon>
        <taxon>Chlorodendraceae</taxon>
        <taxon>Tetraselmis</taxon>
    </lineage>
</organism>
<proteinExistence type="predicted"/>
<dbReference type="SUPFAM" id="SSF52799">
    <property type="entry name" value="(Phosphotyrosine protein) phosphatases II"/>
    <property type="match status" value="1"/>
</dbReference>
<dbReference type="Gene3D" id="3.90.190.10">
    <property type="entry name" value="Protein tyrosine phosphatase superfamily"/>
    <property type="match status" value="1"/>
</dbReference>
<reference evidence="6" key="1">
    <citation type="submission" date="2014-05" db="EMBL/GenBank/DDBJ databases">
        <title>The transcriptome of the halophilic microalga Tetraselmis sp. GSL018 isolated from the Great Salt Lake, Utah.</title>
        <authorList>
            <person name="Jinkerson R.E."/>
            <person name="D'Adamo S."/>
            <person name="Posewitz M.C."/>
        </authorList>
    </citation>
    <scope>NUCLEOTIDE SEQUENCE</scope>
    <source>
        <strain evidence="6">GSL018</strain>
    </source>
</reference>
<name>A0A061SMG7_9CHLO</name>
<protein>
    <submittedName>
        <fullName evidence="6">Protein-tyrosine-phosphatase mkp1-like</fullName>
    </submittedName>
</protein>
<feature type="domain" description="Tyrosine-protein phosphatase" evidence="4">
    <location>
        <begin position="87"/>
        <end position="229"/>
    </location>
</feature>
<dbReference type="InterPro" id="IPR029006">
    <property type="entry name" value="ADF-H/Gelsolin-like_dom_sf"/>
</dbReference>
<dbReference type="PROSITE" id="PS50056">
    <property type="entry name" value="TYR_PHOSPHATASE_2"/>
    <property type="match status" value="1"/>
</dbReference>
<evidence type="ECO:0000256" key="2">
    <source>
        <dbReference type="ARBA" id="ARBA00022912"/>
    </source>
</evidence>
<dbReference type="InterPro" id="IPR020422">
    <property type="entry name" value="TYR_PHOSPHATASE_DUAL_dom"/>
</dbReference>
<dbReference type="InterPro" id="IPR016130">
    <property type="entry name" value="Tyr_Pase_AS"/>
</dbReference>
<dbReference type="InterPro" id="IPR000340">
    <property type="entry name" value="Dual-sp_phosphatase_cat-dom"/>
</dbReference>
<keyword evidence="1" id="KW-0378">Hydrolase</keyword>
<accession>A0A061SMG7</accession>
<evidence type="ECO:0000259" key="4">
    <source>
        <dbReference type="PROSITE" id="PS50054"/>
    </source>
</evidence>
<evidence type="ECO:0000259" key="5">
    <source>
        <dbReference type="PROSITE" id="PS50056"/>
    </source>
</evidence>
<dbReference type="SMART" id="SM00195">
    <property type="entry name" value="DSPc"/>
    <property type="match status" value="1"/>
</dbReference>
<feature type="domain" description="Tyrosine specific protein phosphatases" evidence="5">
    <location>
        <begin position="146"/>
        <end position="207"/>
    </location>
</feature>
<evidence type="ECO:0000313" key="6">
    <source>
        <dbReference type="EMBL" id="JAC83916.1"/>
    </source>
</evidence>
<keyword evidence="2" id="KW-0904">Protein phosphatase</keyword>
<dbReference type="CDD" id="cd14498">
    <property type="entry name" value="DSP"/>
    <property type="match status" value="1"/>
</dbReference>
<dbReference type="GO" id="GO:0004721">
    <property type="term" value="F:phosphoprotein phosphatase activity"/>
    <property type="evidence" value="ECO:0007669"/>
    <property type="project" value="UniProtKB-KW"/>
</dbReference>
<feature type="compositionally biased region" description="Basic and acidic residues" evidence="3">
    <location>
        <begin position="400"/>
        <end position="413"/>
    </location>
</feature>
<dbReference type="PANTHER" id="PTHR46381">
    <property type="entry name" value="MKPA PROTEIN"/>
    <property type="match status" value="1"/>
</dbReference>
<dbReference type="AlphaFoldDB" id="A0A061SMG7"/>
<dbReference type="InterPro" id="IPR000387">
    <property type="entry name" value="Tyr_Pase_dom"/>
</dbReference>
<evidence type="ECO:0000256" key="3">
    <source>
        <dbReference type="SAM" id="MobiDB-lite"/>
    </source>
</evidence>
<dbReference type="PROSITE" id="PS00383">
    <property type="entry name" value="TYR_PHOSPHATASE_1"/>
    <property type="match status" value="1"/>
</dbReference>
<evidence type="ECO:0000256" key="1">
    <source>
        <dbReference type="ARBA" id="ARBA00022801"/>
    </source>
</evidence>
<dbReference type="PROSITE" id="PS50054">
    <property type="entry name" value="TYR_PHOSPHATASE_DUAL"/>
    <property type="match status" value="1"/>
</dbReference>
<dbReference type="InterPro" id="IPR029021">
    <property type="entry name" value="Prot-tyrosine_phosphatase-like"/>
</dbReference>
<feature type="compositionally biased region" description="Basic residues" evidence="3">
    <location>
        <begin position="414"/>
        <end position="425"/>
    </location>
</feature>
<dbReference type="PANTHER" id="PTHR46381:SF2">
    <property type="entry name" value="MAP KINASE PHOSPHATASE"/>
    <property type="match status" value="1"/>
</dbReference>
<gene>
    <name evidence="6" type="ORF">TSPGSL018_2190</name>
</gene>
<feature type="region of interest" description="Disordered" evidence="3">
    <location>
        <begin position="378"/>
        <end position="453"/>
    </location>
</feature>